<feature type="signal peptide" evidence="2">
    <location>
        <begin position="1"/>
        <end position="23"/>
    </location>
</feature>
<proteinExistence type="predicted"/>
<sequence length="295" mass="30112" precursor="true">MLLASRRAFLSLGLLAVCASAFAADAKRPITKLSYDPSLPQVELFDGLDSGTLTAKLIPQSQFGGKVLITNTSKTPVSVKLPDAVVGVQVFPQGLGGMGGMGGMGGGMGGMGGGMGGMGGGMGGQMMGGGMGGGMGGMGGGMGGMGGGMGGMGGGGGGGFFSIPAERTVSVPLNSVCLEHGKANPNSRMTYRIVRPSEVSDRPELPELLKLVGNNKIDRGTAQAAAWHIASGMTWEQIAAEKWDHIGRPDSPYFSADQLMNARLVVSDVKVKAREKAGETSEVKTENVRFTPKAE</sequence>
<evidence type="ECO:0000256" key="2">
    <source>
        <dbReference type="SAM" id="SignalP"/>
    </source>
</evidence>
<dbReference type="KEGG" id="ccos:Pan44_03980"/>
<evidence type="ECO:0000313" key="4">
    <source>
        <dbReference type="Proteomes" id="UP000315700"/>
    </source>
</evidence>
<dbReference type="InParanoid" id="A0A517S8E4"/>
<evidence type="ECO:0000256" key="1">
    <source>
        <dbReference type="SAM" id="MobiDB-lite"/>
    </source>
</evidence>
<organism evidence="3 4">
    <name type="scientific">Caulifigura coniformis</name>
    <dbReference type="NCBI Taxonomy" id="2527983"/>
    <lineage>
        <taxon>Bacteria</taxon>
        <taxon>Pseudomonadati</taxon>
        <taxon>Planctomycetota</taxon>
        <taxon>Planctomycetia</taxon>
        <taxon>Planctomycetales</taxon>
        <taxon>Planctomycetaceae</taxon>
        <taxon>Caulifigura</taxon>
    </lineage>
</organism>
<keyword evidence="2" id="KW-0732">Signal</keyword>
<feature type="chain" id="PRO_5022074959" evidence="2">
    <location>
        <begin position="24"/>
        <end position="295"/>
    </location>
</feature>
<accession>A0A517S8E4</accession>
<dbReference type="EMBL" id="CP036271">
    <property type="protein sequence ID" value="QDT52388.1"/>
    <property type="molecule type" value="Genomic_DNA"/>
</dbReference>
<reference evidence="3 4" key="1">
    <citation type="submission" date="2019-02" db="EMBL/GenBank/DDBJ databases">
        <title>Deep-cultivation of Planctomycetes and their phenomic and genomic characterization uncovers novel biology.</title>
        <authorList>
            <person name="Wiegand S."/>
            <person name="Jogler M."/>
            <person name="Boedeker C."/>
            <person name="Pinto D."/>
            <person name="Vollmers J."/>
            <person name="Rivas-Marin E."/>
            <person name="Kohn T."/>
            <person name="Peeters S.H."/>
            <person name="Heuer A."/>
            <person name="Rast P."/>
            <person name="Oberbeckmann S."/>
            <person name="Bunk B."/>
            <person name="Jeske O."/>
            <person name="Meyerdierks A."/>
            <person name="Storesund J.E."/>
            <person name="Kallscheuer N."/>
            <person name="Luecker S."/>
            <person name="Lage O.M."/>
            <person name="Pohl T."/>
            <person name="Merkel B.J."/>
            <person name="Hornburger P."/>
            <person name="Mueller R.-W."/>
            <person name="Bruemmer F."/>
            <person name="Labrenz M."/>
            <person name="Spormann A.M."/>
            <person name="Op den Camp H."/>
            <person name="Overmann J."/>
            <person name="Amann R."/>
            <person name="Jetten M.S.M."/>
            <person name="Mascher T."/>
            <person name="Medema M.H."/>
            <person name="Devos D.P."/>
            <person name="Kaster A.-K."/>
            <person name="Ovreas L."/>
            <person name="Rohde M."/>
            <person name="Galperin M.Y."/>
            <person name="Jogler C."/>
        </authorList>
    </citation>
    <scope>NUCLEOTIDE SEQUENCE [LARGE SCALE GENOMIC DNA]</scope>
    <source>
        <strain evidence="3 4">Pan44</strain>
    </source>
</reference>
<dbReference type="Proteomes" id="UP000315700">
    <property type="component" value="Chromosome"/>
</dbReference>
<protein>
    <submittedName>
        <fullName evidence="3">Uncharacterized protein</fullName>
    </submittedName>
</protein>
<gene>
    <name evidence="3" type="ORF">Pan44_03980</name>
</gene>
<evidence type="ECO:0000313" key="3">
    <source>
        <dbReference type="EMBL" id="QDT52388.1"/>
    </source>
</evidence>
<dbReference type="AlphaFoldDB" id="A0A517S8E4"/>
<feature type="region of interest" description="Disordered" evidence="1">
    <location>
        <begin position="276"/>
        <end position="295"/>
    </location>
</feature>
<dbReference type="RefSeq" id="WP_197453761.1">
    <property type="nucleotide sequence ID" value="NZ_CP036271.1"/>
</dbReference>
<keyword evidence="4" id="KW-1185">Reference proteome</keyword>
<name>A0A517S8E4_9PLAN</name>